<dbReference type="GeneID" id="93357548"/>
<dbReference type="SMART" id="SM00382">
    <property type="entry name" value="AAA"/>
    <property type="match status" value="1"/>
</dbReference>
<keyword evidence="1" id="KW-0813">Transport</keyword>
<dbReference type="PANTHER" id="PTHR42939">
    <property type="entry name" value="ABC TRANSPORTER ATP-BINDING PROTEIN ALBC-RELATED"/>
    <property type="match status" value="1"/>
</dbReference>
<evidence type="ECO:0000259" key="4">
    <source>
        <dbReference type="PROSITE" id="PS50893"/>
    </source>
</evidence>
<proteinExistence type="predicted"/>
<dbReference type="Pfam" id="PF00005">
    <property type="entry name" value="ABC_tran"/>
    <property type="match status" value="1"/>
</dbReference>
<organism evidence="5 6">
    <name type="scientific">Parvibacter caecicola</name>
    <dbReference type="NCBI Taxonomy" id="747645"/>
    <lineage>
        <taxon>Bacteria</taxon>
        <taxon>Bacillati</taxon>
        <taxon>Actinomycetota</taxon>
        <taxon>Coriobacteriia</taxon>
        <taxon>Coriobacteriales</taxon>
        <taxon>Coriobacteriaceae</taxon>
        <taxon>Parvibacter</taxon>
    </lineage>
</organism>
<dbReference type="InterPro" id="IPR003593">
    <property type="entry name" value="AAA+_ATPase"/>
</dbReference>
<gene>
    <name evidence="5" type="ORF">FHR31_000537</name>
</gene>
<accession>A0A7W5D147</accession>
<dbReference type="GO" id="GO:0005524">
    <property type="term" value="F:ATP binding"/>
    <property type="evidence" value="ECO:0007669"/>
    <property type="project" value="UniProtKB-KW"/>
</dbReference>
<dbReference type="PANTHER" id="PTHR42939:SF3">
    <property type="entry name" value="ABC TRANSPORTER ATP-BINDING COMPONENT"/>
    <property type="match status" value="1"/>
</dbReference>
<dbReference type="Gene3D" id="3.40.50.300">
    <property type="entry name" value="P-loop containing nucleotide triphosphate hydrolases"/>
    <property type="match status" value="1"/>
</dbReference>
<sequence length="294" mass="32189">MNHLIKIENLEKHYDGFSLAKVNLAVEPGTVVGFIGSNGAGKTTTIKAMLGLIGADGGSIELLGQTVKVNSPIIDQLKSQIGIVLDTCAFPSTLRVKDAGRLGRIAYPQWDSPLFEQLRGQFCLPEGKKISELSRGMGMKLTLAFALAHHPRLLVLDEATAGLDPMARDEVLDILRQFMEQEGHGILMSTHITSDLEKIADKVVCIDEGRIVFDLDKDAISDQAAIGRCRKQDFEAIAASGFFPAGEMRFQSHGFGTDVLVPDRFAFARQFPDVALDRISIEEYMTLVLKGETR</sequence>
<dbReference type="CDD" id="cd03230">
    <property type="entry name" value="ABC_DR_subfamily_A"/>
    <property type="match status" value="1"/>
</dbReference>
<keyword evidence="2" id="KW-0547">Nucleotide-binding</keyword>
<dbReference type="PROSITE" id="PS50893">
    <property type="entry name" value="ABC_TRANSPORTER_2"/>
    <property type="match status" value="1"/>
</dbReference>
<feature type="domain" description="ABC transporter" evidence="4">
    <location>
        <begin position="5"/>
        <end position="233"/>
    </location>
</feature>
<dbReference type="Proteomes" id="UP000530850">
    <property type="component" value="Unassembled WGS sequence"/>
</dbReference>
<keyword evidence="3 5" id="KW-0067">ATP-binding</keyword>
<name>A0A7W5D147_9ACTN</name>
<dbReference type="SUPFAM" id="SSF52540">
    <property type="entry name" value="P-loop containing nucleoside triphosphate hydrolases"/>
    <property type="match status" value="1"/>
</dbReference>
<dbReference type="InterPro" id="IPR051782">
    <property type="entry name" value="ABC_Transporter_VariousFunc"/>
</dbReference>
<reference evidence="5 6" key="1">
    <citation type="submission" date="2020-08" db="EMBL/GenBank/DDBJ databases">
        <title>Sequencing the genomes of 1000 actinobacteria strains.</title>
        <authorList>
            <person name="Klenk H.-P."/>
        </authorList>
    </citation>
    <scope>NUCLEOTIDE SEQUENCE [LARGE SCALE GENOMIC DNA]</scope>
    <source>
        <strain evidence="5 6">DSM 22242</strain>
    </source>
</reference>
<dbReference type="InterPro" id="IPR003439">
    <property type="entry name" value="ABC_transporter-like_ATP-bd"/>
</dbReference>
<protein>
    <submittedName>
        <fullName evidence="5">ABC-2 type transport system ATP-binding protein</fullName>
    </submittedName>
</protein>
<evidence type="ECO:0000313" key="5">
    <source>
        <dbReference type="EMBL" id="MBB3170757.1"/>
    </source>
</evidence>
<dbReference type="EMBL" id="JACHYA010000001">
    <property type="protein sequence ID" value="MBB3170757.1"/>
    <property type="molecule type" value="Genomic_DNA"/>
</dbReference>
<evidence type="ECO:0000256" key="2">
    <source>
        <dbReference type="ARBA" id="ARBA00022741"/>
    </source>
</evidence>
<evidence type="ECO:0000313" key="6">
    <source>
        <dbReference type="Proteomes" id="UP000530850"/>
    </source>
</evidence>
<dbReference type="InterPro" id="IPR027417">
    <property type="entry name" value="P-loop_NTPase"/>
</dbReference>
<evidence type="ECO:0000256" key="1">
    <source>
        <dbReference type="ARBA" id="ARBA00022448"/>
    </source>
</evidence>
<dbReference type="RefSeq" id="WP_123186227.1">
    <property type="nucleotide sequence ID" value="NZ_CANPEU010000041.1"/>
</dbReference>
<evidence type="ECO:0000256" key="3">
    <source>
        <dbReference type="ARBA" id="ARBA00022840"/>
    </source>
</evidence>
<comment type="caution">
    <text evidence="5">The sequence shown here is derived from an EMBL/GenBank/DDBJ whole genome shotgun (WGS) entry which is preliminary data.</text>
</comment>
<dbReference type="GO" id="GO:0016887">
    <property type="term" value="F:ATP hydrolysis activity"/>
    <property type="evidence" value="ECO:0007669"/>
    <property type="project" value="InterPro"/>
</dbReference>
<dbReference type="AlphaFoldDB" id="A0A7W5D147"/>